<comment type="caution">
    <text evidence="5">The sequence shown here is derived from an EMBL/GenBank/DDBJ whole genome shotgun (WGS) entry which is preliminary data.</text>
</comment>
<evidence type="ECO:0000256" key="2">
    <source>
        <dbReference type="ARBA" id="ARBA00022598"/>
    </source>
</evidence>
<dbReference type="InterPro" id="IPR042099">
    <property type="entry name" value="ANL_N_sf"/>
</dbReference>
<dbReference type="SUPFAM" id="SSF56801">
    <property type="entry name" value="Acetyl-CoA synthetase-like"/>
    <property type="match status" value="1"/>
</dbReference>
<organism evidence="5 6">
    <name type="scientific">Nocardia alba</name>
    <dbReference type="NCBI Taxonomy" id="225051"/>
    <lineage>
        <taxon>Bacteria</taxon>
        <taxon>Bacillati</taxon>
        <taxon>Actinomycetota</taxon>
        <taxon>Actinomycetes</taxon>
        <taxon>Mycobacteriales</taxon>
        <taxon>Nocardiaceae</taxon>
        <taxon>Nocardia</taxon>
    </lineage>
</organism>
<dbReference type="InterPro" id="IPR000873">
    <property type="entry name" value="AMP-dep_synth/lig_dom"/>
</dbReference>
<evidence type="ECO:0000313" key="6">
    <source>
        <dbReference type="Proteomes" id="UP000294856"/>
    </source>
</evidence>
<evidence type="ECO:0000259" key="3">
    <source>
        <dbReference type="Pfam" id="PF00501"/>
    </source>
</evidence>
<feature type="domain" description="AMP-dependent synthetase/ligase" evidence="3">
    <location>
        <begin position="9"/>
        <end position="314"/>
    </location>
</feature>
<comment type="similarity">
    <text evidence="1">Belongs to the ATP-dependent AMP-binding enzyme family.</text>
</comment>
<evidence type="ECO:0000256" key="1">
    <source>
        <dbReference type="ARBA" id="ARBA00006432"/>
    </source>
</evidence>
<dbReference type="InterPro" id="IPR045851">
    <property type="entry name" value="AMP-bd_C_sf"/>
</dbReference>
<proteinExistence type="inferred from homology"/>
<dbReference type="CDD" id="cd04433">
    <property type="entry name" value="AFD_class_I"/>
    <property type="match status" value="1"/>
</dbReference>
<feature type="domain" description="AMP-binding enzyme C-terminal" evidence="4">
    <location>
        <begin position="398"/>
        <end position="469"/>
    </location>
</feature>
<dbReference type="STRING" id="1210063.GCA_001612665_01381"/>
<dbReference type="PANTHER" id="PTHR43201">
    <property type="entry name" value="ACYL-COA SYNTHETASE"/>
    <property type="match status" value="1"/>
</dbReference>
<gene>
    <name evidence="5" type="ORF">DFR71_3724</name>
</gene>
<dbReference type="AlphaFoldDB" id="A0A4R1FRS8"/>
<dbReference type="Pfam" id="PF00501">
    <property type="entry name" value="AMP-binding"/>
    <property type="match status" value="1"/>
</dbReference>
<dbReference type="GO" id="GO:0031956">
    <property type="term" value="F:medium-chain fatty acid-CoA ligase activity"/>
    <property type="evidence" value="ECO:0007669"/>
    <property type="project" value="TreeGrafter"/>
</dbReference>
<dbReference type="PANTHER" id="PTHR43201:SF5">
    <property type="entry name" value="MEDIUM-CHAIN ACYL-COA LIGASE ACSF2, MITOCHONDRIAL"/>
    <property type="match status" value="1"/>
</dbReference>
<dbReference type="RefSeq" id="WP_067447118.1">
    <property type="nucleotide sequence ID" value="NZ_SMFR01000002.1"/>
</dbReference>
<keyword evidence="2 5" id="KW-0436">Ligase</keyword>
<dbReference type="Gene3D" id="3.30.300.30">
    <property type="match status" value="1"/>
</dbReference>
<dbReference type="InterPro" id="IPR025110">
    <property type="entry name" value="AMP-bd_C"/>
</dbReference>
<keyword evidence="6" id="KW-1185">Reference proteome</keyword>
<reference evidence="5 6" key="1">
    <citation type="submission" date="2019-03" db="EMBL/GenBank/DDBJ databases">
        <title>Genomic Encyclopedia of Type Strains, Phase IV (KMG-IV): sequencing the most valuable type-strain genomes for metagenomic binning, comparative biology and taxonomic classification.</title>
        <authorList>
            <person name="Goeker M."/>
        </authorList>
    </citation>
    <scope>NUCLEOTIDE SEQUENCE [LARGE SCALE GENOMIC DNA]</scope>
    <source>
        <strain evidence="5 6">DSM 44684</strain>
    </source>
</reference>
<dbReference type="Pfam" id="PF13193">
    <property type="entry name" value="AMP-binding_C"/>
    <property type="match status" value="1"/>
</dbReference>
<dbReference type="Proteomes" id="UP000294856">
    <property type="component" value="Unassembled WGS sequence"/>
</dbReference>
<name>A0A4R1FRS8_9NOCA</name>
<evidence type="ECO:0000259" key="4">
    <source>
        <dbReference type="Pfam" id="PF13193"/>
    </source>
</evidence>
<accession>A0A4R1FRS8</accession>
<dbReference type="GO" id="GO:0006631">
    <property type="term" value="P:fatty acid metabolic process"/>
    <property type="evidence" value="ECO:0007669"/>
    <property type="project" value="TreeGrafter"/>
</dbReference>
<protein>
    <submittedName>
        <fullName evidence="5">Acyl-CoA synthetase (AMP-forming)/AMP-acid ligase II</fullName>
    </submittedName>
</protein>
<sequence length="483" mass="51148">MNALGDLLTRYAQRYGDRTAVSAGADAAYSYAELEPASRHAEAWLHEVVPHSPFLLLPGNTPGDVALLLGALRSGLVPLVGDPAWSEHEIAETLKRTGASSVVRAQRPESVAASITLGDGGVRYLELAAEPGAPLRHDLDGIDFGRFTSGSSGAPRCLGFGIEAMINAASAWGAATQLTSADTVMCLAALNNGLAFNTSLLAVFEVGATLVLPGVRPIPSSMLAALRTWSPTVLVAFPFVYEALAERDLGGLTSLRLLVSSAAPLRPDTDRRWSAELGTHICNYYGLAEVGPVTFNDGRVAGSLGRALAGVELLEIPTPETENGSRAVDPTPARIAVRTAAMATRYLDPRPPDFADHLDSNGRYLTQDLGFLRDGDLFITGRADRIVNIAGRKIDPGEIADVLLRHHDVSGALVRAEPTTTEPVLCAYVESATAGRSDLIDHCRKYLSQYKIPQRWTIVPALPRSSAGKIMSAQLAGIGGASQ</sequence>
<dbReference type="EMBL" id="SMFR01000002">
    <property type="protein sequence ID" value="TCJ97677.1"/>
    <property type="molecule type" value="Genomic_DNA"/>
</dbReference>
<evidence type="ECO:0000313" key="5">
    <source>
        <dbReference type="EMBL" id="TCJ97677.1"/>
    </source>
</evidence>
<dbReference type="Gene3D" id="3.40.50.12780">
    <property type="entry name" value="N-terminal domain of ligase-like"/>
    <property type="match status" value="1"/>
</dbReference>